<accession>A0A2C9W583</accession>
<reference evidence="1" key="1">
    <citation type="submission" date="2016-02" db="EMBL/GenBank/DDBJ databases">
        <title>WGS assembly of Manihot esculenta.</title>
        <authorList>
            <person name="Bredeson J.V."/>
            <person name="Prochnik S.E."/>
            <person name="Lyons J.B."/>
            <person name="Schmutz J."/>
            <person name="Grimwood J."/>
            <person name="Vrebalov J."/>
            <person name="Bart R.S."/>
            <person name="Amuge T."/>
            <person name="Ferguson M.E."/>
            <person name="Green R."/>
            <person name="Putnam N."/>
            <person name="Stites J."/>
            <person name="Rounsley S."/>
            <person name="Rokhsar D.S."/>
        </authorList>
    </citation>
    <scope>NUCLEOTIDE SEQUENCE [LARGE SCALE GENOMIC DNA]</scope>
    <source>
        <tissue evidence="1">Leaf</tissue>
    </source>
</reference>
<protein>
    <submittedName>
        <fullName evidence="1">Uncharacterized protein</fullName>
    </submittedName>
</protein>
<proteinExistence type="predicted"/>
<name>A0A2C9W583_MANES</name>
<dbReference type="EMBL" id="CM004389">
    <property type="protein sequence ID" value="OAY54377.1"/>
    <property type="molecule type" value="Genomic_DNA"/>
</dbReference>
<evidence type="ECO:0000313" key="1">
    <source>
        <dbReference type="EMBL" id="OAY54377.1"/>
    </source>
</evidence>
<organism evidence="1">
    <name type="scientific">Manihot esculenta</name>
    <name type="common">Cassava</name>
    <name type="synonym">Jatropha manihot</name>
    <dbReference type="NCBI Taxonomy" id="3983"/>
    <lineage>
        <taxon>Eukaryota</taxon>
        <taxon>Viridiplantae</taxon>
        <taxon>Streptophyta</taxon>
        <taxon>Embryophyta</taxon>
        <taxon>Tracheophyta</taxon>
        <taxon>Spermatophyta</taxon>
        <taxon>Magnoliopsida</taxon>
        <taxon>eudicotyledons</taxon>
        <taxon>Gunneridae</taxon>
        <taxon>Pentapetalae</taxon>
        <taxon>rosids</taxon>
        <taxon>fabids</taxon>
        <taxon>Malpighiales</taxon>
        <taxon>Euphorbiaceae</taxon>
        <taxon>Crotonoideae</taxon>
        <taxon>Manihoteae</taxon>
        <taxon>Manihot</taxon>
    </lineage>
</organism>
<sequence length="105" mass="12193">MASMSEGNALAKELYARITMEEEHDCIQIDEGGEEADEEVLAANLLCMVVRVMDDRQVKFRVFINTMGAIWRPVKGTYIHSDRRNFSLLWLEYMRIRISINVLKP</sequence>
<dbReference type="AlphaFoldDB" id="A0A2C9W583"/>
<gene>
    <name evidence="1" type="ORF">MANES_03G069900</name>
</gene>